<dbReference type="Pfam" id="PF01535">
    <property type="entry name" value="PPR"/>
    <property type="match status" value="4"/>
</dbReference>
<organism evidence="5 6">
    <name type="scientific">Mikania micrantha</name>
    <name type="common">bitter vine</name>
    <dbReference type="NCBI Taxonomy" id="192012"/>
    <lineage>
        <taxon>Eukaryota</taxon>
        <taxon>Viridiplantae</taxon>
        <taxon>Streptophyta</taxon>
        <taxon>Embryophyta</taxon>
        <taxon>Tracheophyta</taxon>
        <taxon>Spermatophyta</taxon>
        <taxon>Magnoliopsida</taxon>
        <taxon>eudicotyledons</taxon>
        <taxon>Gunneridae</taxon>
        <taxon>Pentapetalae</taxon>
        <taxon>asterids</taxon>
        <taxon>campanulids</taxon>
        <taxon>Asterales</taxon>
        <taxon>Asteraceae</taxon>
        <taxon>Asteroideae</taxon>
        <taxon>Heliantheae alliance</taxon>
        <taxon>Eupatorieae</taxon>
        <taxon>Mikania</taxon>
    </lineage>
</organism>
<evidence type="ECO:0000256" key="1">
    <source>
        <dbReference type="ARBA" id="ARBA00022737"/>
    </source>
</evidence>
<evidence type="ECO:0000313" key="5">
    <source>
        <dbReference type="EMBL" id="KAD6794369.1"/>
    </source>
</evidence>
<name>A0A5N6PNG9_9ASTR</name>
<reference evidence="5 6" key="1">
    <citation type="submission" date="2019-05" db="EMBL/GenBank/DDBJ databases">
        <title>Mikania micrantha, genome provides insights into the molecular mechanism of rapid growth.</title>
        <authorList>
            <person name="Liu B."/>
        </authorList>
    </citation>
    <scope>NUCLEOTIDE SEQUENCE [LARGE SCALE GENOMIC DNA]</scope>
    <source>
        <strain evidence="5">NLD-2019</strain>
        <tissue evidence="5">Leaf</tissue>
    </source>
</reference>
<evidence type="ECO:0000256" key="3">
    <source>
        <dbReference type="PROSITE-ProRule" id="PRU00708"/>
    </source>
</evidence>
<protein>
    <recommendedName>
        <fullName evidence="7">DYW domain-containing protein</fullName>
    </recommendedName>
</protein>
<dbReference type="OrthoDB" id="185373at2759"/>
<evidence type="ECO:0000313" key="6">
    <source>
        <dbReference type="Proteomes" id="UP000326396"/>
    </source>
</evidence>
<dbReference type="Proteomes" id="UP000326396">
    <property type="component" value="Linkage Group LG11"/>
</dbReference>
<dbReference type="PROSITE" id="PS51375">
    <property type="entry name" value="PPR"/>
    <property type="match status" value="2"/>
</dbReference>
<evidence type="ECO:0000256" key="4">
    <source>
        <dbReference type="SAM" id="MobiDB-lite"/>
    </source>
</evidence>
<dbReference type="InterPro" id="IPR046960">
    <property type="entry name" value="PPR_At4g14850-like_plant"/>
</dbReference>
<proteinExistence type="inferred from homology"/>
<dbReference type="Pfam" id="PF20431">
    <property type="entry name" value="E_motif"/>
    <property type="match status" value="1"/>
</dbReference>
<keyword evidence="6" id="KW-1185">Reference proteome</keyword>
<dbReference type="InterPro" id="IPR002885">
    <property type="entry name" value="PPR_rpt"/>
</dbReference>
<accession>A0A5N6PNG9</accession>
<dbReference type="GO" id="GO:0005737">
    <property type="term" value="C:cytoplasm"/>
    <property type="evidence" value="ECO:0007669"/>
    <property type="project" value="UniProtKB-ARBA"/>
</dbReference>
<dbReference type="NCBIfam" id="TIGR00756">
    <property type="entry name" value="PPR"/>
    <property type="match status" value="3"/>
</dbReference>
<sequence length="421" mass="46767">MPVRDVTCWNAIIGGLAQGSRPDQALQLFKRMKDAGFKPNEITVLGALSACAQSGMVQEGQNVYDYIKSQHLDMNEQVCNMVIDMFGKCGHVAKAYRVFNGMRCAKTLVTFNTMIMALGINSEGVESIKLFNRISKEGLFRPDSVTYLSALCACNHSGMVDEGVKLFEKMTKDGSVVPNIKHYGTMVDLLGRAGRLNEAYNIINSIPITADAVLWHTLLGACKTYGNVEMGEKASRKLVEMGSRSDGEFVLLSNIYAAHRRWKDVGQVRNTMKNKEVKKVPGFSYIEGSSTTYADCNLSYEKLTILTSNLDRIIEDVVLKWGEQKFKIHVTEAREDRVPSFLGTSSECHRKFGAHVEETGDRAWDTNGHGTEEKEEGGILSHNNDMEVTHATGNFKRQCMLLVFLNIPGLNNNLDVGVENI</sequence>
<evidence type="ECO:0008006" key="7">
    <source>
        <dbReference type="Google" id="ProtNLM"/>
    </source>
</evidence>
<gene>
    <name evidence="5" type="ORF">E3N88_05265</name>
</gene>
<dbReference type="Gene3D" id="1.25.40.10">
    <property type="entry name" value="Tetratricopeptide repeat domain"/>
    <property type="match status" value="2"/>
</dbReference>
<feature type="region of interest" description="Disordered" evidence="4">
    <location>
        <begin position="360"/>
        <end position="382"/>
    </location>
</feature>
<dbReference type="GO" id="GO:0016556">
    <property type="term" value="P:mRNA modification"/>
    <property type="evidence" value="ECO:0007669"/>
    <property type="project" value="UniProtKB-ARBA"/>
</dbReference>
<comment type="similarity">
    <text evidence="2">Belongs to the PPR family. PCMP-E subfamily.</text>
</comment>
<feature type="repeat" description="PPR" evidence="3">
    <location>
        <begin position="5"/>
        <end position="39"/>
    </location>
</feature>
<dbReference type="FunFam" id="1.25.40.10:FF:000277">
    <property type="entry name" value="Pentatricopeptide repeat-containing protein, mitochondrial"/>
    <property type="match status" value="1"/>
</dbReference>
<dbReference type="PANTHER" id="PTHR47926:SF408">
    <property type="entry name" value="DYW DOMAIN-CONTAINING PROTEIN"/>
    <property type="match status" value="1"/>
</dbReference>
<dbReference type="InterPro" id="IPR011990">
    <property type="entry name" value="TPR-like_helical_dom_sf"/>
</dbReference>
<dbReference type="Pfam" id="PF13041">
    <property type="entry name" value="PPR_2"/>
    <property type="match status" value="1"/>
</dbReference>
<dbReference type="GO" id="GO:0003723">
    <property type="term" value="F:RNA binding"/>
    <property type="evidence" value="ECO:0007669"/>
    <property type="project" value="InterPro"/>
</dbReference>
<keyword evidence="1" id="KW-0677">Repeat</keyword>
<dbReference type="AlphaFoldDB" id="A0A5N6PNG9"/>
<dbReference type="PANTHER" id="PTHR47926">
    <property type="entry name" value="PENTATRICOPEPTIDE REPEAT-CONTAINING PROTEIN"/>
    <property type="match status" value="1"/>
</dbReference>
<dbReference type="EMBL" id="SZYD01000003">
    <property type="protein sequence ID" value="KAD6794369.1"/>
    <property type="molecule type" value="Genomic_DNA"/>
</dbReference>
<dbReference type="InterPro" id="IPR046848">
    <property type="entry name" value="E_motif"/>
</dbReference>
<feature type="repeat" description="PPR" evidence="3">
    <location>
        <begin position="143"/>
        <end position="177"/>
    </location>
</feature>
<comment type="caution">
    <text evidence="5">The sequence shown here is derived from an EMBL/GenBank/DDBJ whole genome shotgun (WGS) entry which is preliminary data.</text>
</comment>
<evidence type="ECO:0000256" key="2">
    <source>
        <dbReference type="ARBA" id="ARBA00061659"/>
    </source>
</evidence>